<dbReference type="EMBL" id="JAVDYB010000001">
    <property type="protein sequence ID" value="MDR7275843.1"/>
    <property type="molecule type" value="Genomic_DNA"/>
</dbReference>
<dbReference type="InterPro" id="IPR002645">
    <property type="entry name" value="STAS_dom"/>
</dbReference>
<accession>A0AAE3YL56</accession>
<comment type="caution">
    <text evidence="2">The sequence shown here is derived from an EMBL/GenBank/DDBJ whole genome shotgun (WGS) entry which is preliminary data.</text>
</comment>
<sequence>MSSVELEGELTIHAAAEQAPRLIAALEEKSVLRVRLAGVTELDTAGLQILLLARREAARIGATVEFRDASPAVREALAIVHLDGSLEALP</sequence>
<evidence type="ECO:0000259" key="1">
    <source>
        <dbReference type="PROSITE" id="PS50801"/>
    </source>
</evidence>
<evidence type="ECO:0000313" key="2">
    <source>
        <dbReference type="EMBL" id="MDR7275843.1"/>
    </source>
</evidence>
<dbReference type="SUPFAM" id="SSF52091">
    <property type="entry name" value="SpoIIaa-like"/>
    <property type="match status" value="1"/>
</dbReference>
<dbReference type="CDD" id="cd07043">
    <property type="entry name" value="STAS_anti-anti-sigma_factors"/>
    <property type="match status" value="1"/>
</dbReference>
<dbReference type="AlphaFoldDB" id="A0AAE3YL56"/>
<dbReference type="PANTHER" id="PTHR35849:SF2">
    <property type="entry name" value="BLR2341 PROTEIN"/>
    <property type="match status" value="1"/>
</dbReference>
<organism evidence="2 3">
    <name type="scientific">Catenuloplanes atrovinosus</name>
    <dbReference type="NCBI Taxonomy" id="137266"/>
    <lineage>
        <taxon>Bacteria</taxon>
        <taxon>Bacillati</taxon>
        <taxon>Actinomycetota</taxon>
        <taxon>Actinomycetes</taxon>
        <taxon>Micromonosporales</taxon>
        <taxon>Micromonosporaceae</taxon>
        <taxon>Catenuloplanes</taxon>
    </lineage>
</organism>
<dbReference type="PROSITE" id="PS50801">
    <property type="entry name" value="STAS"/>
    <property type="match status" value="1"/>
</dbReference>
<keyword evidence="3" id="KW-1185">Reference proteome</keyword>
<evidence type="ECO:0000313" key="3">
    <source>
        <dbReference type="Proteomes" id="UP001183643"/>
    </source>
</evidence>
<proteinExistence type="predicted"/>
<reference evidence="2" key="1">
    <citation type="submission" date="2023-07" db="EMBL/GenBank/DDBJ databases">
        <title>Sequencing the genomes of 1000 actinobacteria strains.</title>
        <authorList>
            <person name="Klenk H.-P."/>
        </authorList>
    </citation>
    <scope>NUCLEOTIDE SEQUENCE</scope>
    <source>
        <strain evidence="2">DSM 44707</strain>
    </source>
</reference>
<dbReference type="PANTHER" id="PTHR35849">
    <property type="entry name" value="BLR2341 PROTEIN"/>
    <property type="match status" value="1"/>
</dbReference>
<name>A0AAE3YL56_9ACTN</name>
<dbReference type="Gene3D" id="3.30.750.24">
    <property type="entry name" value="STAS domain"/>
    <property type="match status" value="1"/>
</dbReference>
<dbReference type="RefSeq" id="WP_310367307.1">
    <property type="nucleotide sequence ID" value="NZ_JAVDYB010000001.1"/>
</dbReference>
<gene>
    <name evidence="2" type="ORF">J2S41_002621</name>
</gene>
<dbReference type="InterPro" id="IPR036513">
    <property type="entry name" value="STAS_dom_sf"/>
</dbReference>
<protein>
    <submittedName>
        <fullName evidence="2">Anti-anti-sigma regulatory factor</fullName>
    </submittedName>
</protein>
<dbReference type="Proteomes" id="UP001183643">
    <property type="component" value="Unassembled WGS sequence"/>
</dbReference>
<dbReference type="InterPro" id="IPR052746">
    <property type="entry name" value="MlaB_ABC_Transporter"/>
</dbReference>
<dbReference type="InterPro" id="IPR058548">
    <property type="entry name" value="MlaB-like_STAS"/>
</dbReference>
<dbReference type="Pfam" id="PF13466">
    <property type="entry name" value="STAS_2"/>
    <property type="match status" value="1"/>
</dbReference>
<feature type="domain" description="STAS" evidence="1">
    <location>
        <begin position="1"/>
        <end position="90"/>
    </location>
</feature>